<accession>A0A1Q6R3Z0</accession>
<protein>
    <recommendedName>
        <fullName evidence="2">histidine kinase</fullName>
        <ecNumber evidence="2">2.7.13.3</ecNumber>
    </recommendedName>
</protein>
<keyword evidence="6" id="KW-0902">Two-component regulatory system</keyword>
<dbReference type="STRING" id="626940.BHW43_07390"/>
<sequence>MWRKSKDNYNYKSGKTLSLLQKIVVLITLVVCIALLPTSLFTTQKVARVIYDRVSINAVSINNILCNSPEIRESLEKQNKRPEDSVDSFMAAFVNDVDHSDEAGVAIYDKNRHLRVLYNPGKLPDFEHSARNLVDKYEGRNNISYKENYSIPNKAIGFVKDDNKKTIGYVVTGYSDEIVNNSTIDAVLFLLSMTLLGLIVGIWGAIYLAQRIKRVLFGYEPEEIARMLQERDVILNSVREGIININSNGCITLVNSEAQLLLKQAGIEGVNELFGKSAKDVLKRVPLDDIIKEGKTLVDASVKMGNTVFIITAVPLLEDKNIIGAVITFRKKSVVEEMANQLTGFKNYATALRAQTHEFMNKMHVIMGLIDMKAYDELKNFTQEIAYNRQSEVSYVVTRLKDITLSGFILGKISRSRELDIDFSLTEESELHSELDVPSVHDIVLIAGNIIENAFDALKNFDGERIVNLSILDFDREIVIVVEDSGPGMSDEVREHIFQRGFSSKCESGHGFGLYLVKQSINNLNGTITVESAPGEGTTFTVRLPTRKEGD</sequence>
<dbReference type="Gene3D" id="1.10.287.130">
    <property type="match status" value="1"/>
</dbReference>
<feature type="transmembrane region" description="Helical" evidence="7">
    <location>
        <begin position="20"/>
        <end position="41"/>
    </location>
</feature>
<dbReference type="EMBL" id="MNTG01000033">
    <property type="protein sequence ID" value="OLA37092.1"/>
    <property type="molecule type" value="Genomic_DNA"/>
</dbReference>
<reference evidence="9 10" key="1">
    <citation type="journal article" date="2016" name="Nat. Biotechnol.">
        <title>Measurement of bacterial replication rates in microbial communities.</title>
        <authorList>
            <person name="Brown C.T."/>
            <person name="Olm M.R."/>
            <person name="Thomas B.C."/>
            <person name="Banfield J.F."/>
        </authorList>
    </citation>
    <scope>NUCLEOTIDE SEQUENCE [LARGE SCALE GENOMIC DNA]</scope>
    <source>
        <strain evidence="9">46_33</strain>
    </source>
</reference>
<feature type="transmembrane region" description="Helical" evidence="7">
    <location>
        <begin position="186"/>
        <end position="209"/>
    </location>
</feature>
<evidence type="ECO:0000256" key="2">
    <source>
        <dbReference type="ARBA" id="ARBA00012438"/>
    </source>
</evidence>
<proteinExistence type="predicted"/>
<evidence type="ECO:0000256" key="1">
    <source>
        <dbReference type="ARBA" id="ARBA00000085"/>
    </source>
</evidence>
<keyword evidence="7" id="KW-1133">Transmembrane helix</keyword>
<dbReference type="CDD" id="cd16915">
    <property type="entry name" value="HATPase_DpiB-CitA-like"/>
    <property type="match status" value="1"/>
</dbReference>
<dbReference type="AlphaFoldDB" id="A0A1Q6R3Z0"/>
<evidence type="ECO:0000256" key="5">
    <source>
        <dbReference type="ARBA" id="ARBA00022777"/>
    </source>
</evidence>
<evidence type="ECO:0000313" key="9">
    <source>
        <dbReference type="EMBL" id="OLA37092.1"/>
    </source>
</evidence>
<gene>
    <name evidence="9" type="ORF">BHW43_07390</name>
</gene>
<evidence type="ECO:0000256" key="4">
    <source>
        <dbReference type="ARBA" id="ARBA00022679"/>
    </source>
</evidence>
<dbReference type="SMART" id="SM00387">
    <property type="entry name" value="HATPase_c"/>
    <property type="match status" value="1"/>
</dbReference>
<dbReference type="InterPro" id="IPR004358">
    <property type="entry name" value="Sig_transdc_His_kin-like_C"/>
</dbReference>
<dbReference type="InterPro" id="IPR036890">
    <property type="entry name" value="HATPase_C_sf"/>
</dbReference>
<evidence type="ECO:0000256" key="3">
    <source>
        <dbReference type="ARBA" id="ARBA00022553"/>
    </source>
</evidence>
<dbReference type="InterPro" id="IPR003594">
    <property type="entry name" value="HATPase_dom"/>
</dbReference>
<dbReference type="InterPro" id="IPR005467">
    <property type="entry name" value="His_kinase_dom"/>
</dbReference>
<comment type="catalytic activity">
    <reaction evidence="1">
        <text>ATP + protein L-histidine = ADP + protein N-phospho-L-histidine.</text>
        <dbReference type="EC" id="2.7.13.3"/>
    </reaction>
</comment>
<dbReference type="GO" id="GO:0000155">
    <property type="term" value="F:phosphorelay sensor kinase activity"/>
    <property type="evidence" value="ECO:0007669"/>
    <property type="project" value="InterPro"/>
</dbReference>
<keyword evidence="4" id="KW-0808">Transferase</keyword>
<dbReference type="EC" id="2.7.13.3" evidence="2"/>
<evidence type="ECO:0000256" key="6">
    <source>
        <dbReference type="ARBA" id="ARBA00023012"/>
    </source>
</evidence>
<evidence type="ECO:0000259" key="8">
    <source>
        <dbReference type="PROSITE" id="PS50109"/>
    </source>
</evidence>
<dbReference type="PROSITE" id="PS50109">
    <property type="entry name" value="HIS_KIN"/>
    <property type="match status" value="1"/>
</dbReference>
<dbReference type="PANTHER" id="PTHR43547:SF10">
    <property type="entry name" value="SENSOR HISTIDINE KINASE DCUS"/>
    <property type="match status" value="1"/>
</dbReference>
<keyword evidence="3" id="KW-0597">Phosphoprotein</keyword>
<dbReference type="Gene3D" id="3.30.450.20">
    <property type="entry name" value="PAS domain"/>
    <property type="match status" value="1"/>
</dbReference>
<feature type="domain" description="Histidine kinase" evidence="8">
    <location>
        <begin position="354"/>
        <end position="548"/>
    </location>
</feature>
<dbReference type="Gene3D" id="3.30.565.10">
    <property type="entry name" value="Histidine kinase-like ATPase, C-terminal domain"/>
    <property type="match status" value="1"/>
</dbReference>
<dbReference type="PRINTS" id="PR00344">
    <property type="entry name" value="BCTRLSENSOR"/>
</dbReference>
<evidence type="ECO:0000313" key="10">
    <source>
        <dbReference type="Proteomes" id="UP000186777"/>
    </source>
</evidence>
<dbReference type="InterPro" id="IPR016120">
    <property type="entry name" value="Sig_transdc_His_kin_SpoOB"/>
</dbReference>
<dbReference type="PANTHER" id="PTHR43547">
    <property type="entry name" value="TWO-COMPONENT HISTIDINE KINASE"/>
    <property type="match status" value="1"/>
</dbReference>
<keyword evidence="7" id="KW-0812">Transmembrane</keyword>
<dbReference type="Pfam" id="PF14689">
    <property type="entry name" value="SPOB_a"/>
    <property type="match status" value="1"/>
</dbReference>
<keyword evidence="7" id="KW-0472">Membrane</keyword>
<evidence type="ECO:0000256" key="7">
    <source>
        <dbReference type="SAM" id="Phobius"/>
    </source>
</evidence>
<organism evidence="9 10">
    <name type="scientific">Phascolarctobacterium succinatutens</name>
    <dbReference type="NCBI Taxonomy" id="626940"/>
    <lineage>
        <taxon>Bacteria</taxon>
        <taxon>Bacillati</taxon>
        <taxon>Bacillota</taxon>
        <taxon>Negativicutes</taxon>
        <taxon>Acidaminococcales</taxon>
        <taxon>Acidaminococcaceae</taxon>
        <taxon>Phascolarctobacterium</taxon>
    </lineage>
</organism>
<name>A0A1Q6R3Z0_9FIRM</name>
<dbReference type="Pfam" id="PF02518">
    <property type="entry name" value="HATPase_c"/>
    <property type="match status" value="1"/>
</dbReference>
<dbReference type="SUPFAM" id="SSF55890">
    <property type="entry name" value="Sporulation response regulatory protein Spo0B"/>
    <property type="match status" value="1"/>
</dbReference>
<dbReference type="InterPro" id="IPR039506">
    <property type="entry name" value="SPOB_a"/>
</dbReference>
<keyword evidence="5" id="KW-0418">Kinase</keyword>
<dbReference type="Proteomes" id="UP000186777">
    <property type="component" value="Unassembled WGS sequence"/>
</dbReference>
<comment type="caution">
    <text evidence="9">The sequence shown here is derived from an EMBL/GenBank/DDBJ whole genome shotgun (WGS) entry which is preliminary data.</text>
</comment>
<dbReference type="SUPFAM" id="SSF55874">
    <property type="entry name" value="ATPase domain of HSP90 chaperone/DNA topoisomerase II/histidine kinase"/>
    <property type="match status" value="1"/>
</dbReference>